<organism evidence="2">
    <name type="scientific">Microbacterium sp. A8/3-1</name>
    <dbReference type="NCBI Taxonomy" id="3160749"/>
    <lineage>
        <taxon>Bacteria</taxon>
        <taxon>Bacillati</taxon>
        <taxon>Actinomycetota</taxon>
        <taxon>Actinomycetes</taxon>
        <taxon>Micrococcales</taxon>
        <taxon>Microbacteriaceae</taxon>
        <taxon>Microbacterium</taxon>
    </lineage>
</organism>
<evidence type="ECO:0000313" key="2">
    <source>
        <dbReference type="EMBL" id="XBX80201.1"/>
    </source>
</evidence>
<dbReference type="AlphaFoldDB" id="A0AAU7W2K6"/>
<dbReference type="EMBL" id="CP158357">
    <property type="protein sequence ID" value="XBX80201.1"/>
    <property type="molecule type" value="Genomic_DNA"/>
</dbReference>
<gene>
    <name evidence="2" type="ORF">ABS642_08955</name>
</gene>
<sequence length="163" mass="18132">MRALTEAEVRASFVNADEGELRTLEMPHDFVLVDWDYLDFFAWRDPSAAKRGYVLIQHEGGVAGVVLRASEPGRGRSGMCNICHTMQPGNQVALLSARRAGDAGRRGDSFGTYICADLSCHENVRLAHPLAPNEVRSPGQVDFRLDGTRRRMEAFVSRVWAQD</sequence>
<dbReference type="InterPro" id="IPR032330">
    <property type="entry name" value="EF-G-binding_C"/>
</dbReference>
<name>A0AAU7W2K6_9MICO</name>
<proteinExistence type="predicted"/>
<evidence type="ECO:0000259" key="1">
    <source>
        <dbReference type="Pfam" id="PF16571"/>
    </source>
</evidence>
<protein>
    <submittedName>
        <fullName evidence="2">FBP domain-containing protein</fullName>
    </submittedName>
</protein>
<reference evidence="2" key="1">
    <citation type="submission" date="2024-06" db="EMBL/GenBank/DDBJ databases">
        <title>Draft genome sequence of Microbacterium sp. strain A8/3-1, isolated from Oxytropis tragacanthoides Fisch. ex DC. Root nodules in the Altai region of Russia.</title>
        <authorList>
            <person name="Sazanova A."/>
            <person name="Guro P."/>
            <person name="Kuznetsova I."/>
            <person name="Belimov A."/>
            <person name="Safronova V."/>
        </authorList>
    </citation>
    <scope>NUCLEOTIDE SEQUENCE</scope>
    <source>
        <strain evidence="2">A8/3-1</strain>
    </source>
</reference>
<feature type="domain" description="Elongation factor G-binding protein C-terminal treble-clef zinc-finger" evidence="1">
    <location>
        <begin position="8"/>
        <end position="159"/>
    </location>
</feature>
<dbReference type="RefSeq" id="WP_350353050.1">
    <property type="nucleotide sequence ID" value="NZ_CP158357.1"/>
</dbReference>
<accession>A0AAU7W2K6</accession>
<dbReference type="Pfam" id="PF16571">
    <property type="entry name" value="FBP_C"/>
    <property type="match status" value="1"/>
</dbReference>